<proteinExistence type="predicted"/>
<evidence type="ECO:0000313" key="1">
    <source>
        <dbReference type="EMBL" id="SDJ19695.1"/>
    </source>
</evidence>
<dbReference type="Proteomes" id="UP000199017">
    <property type="component" value="Unassembled WGS sequence"/>
</dbReference>
<evidence type="ECO:0000313" key="2">
    <source>
        <dbReference type="Proteomes" id="UP000199017"/>
    </source>
</evidence>
<organism evidence="1 2">
    <name type="scientific">Alteribacillus bidgolensis</name>
    <dbReference type="NCBI Taxonomy" id="930129"/>
    <lineage>
        <taxon>Bacteria</taxon>
        <taxon>Bacillati</taxon>
        <taxon>Bacillota</taxon>
        <taxon>Bacilli</taxon>
        <taxon>Bacillales</taxon>
        <taxon>Bacillaceae</taxon>
        <taxon>Alteribacillus</taxon>
    </lineage>
</organism>
<sequence length="65" mass="7447">MFVCRIGEGITSLRKGLFIFKSGFLLEGAFIEYLCSVNFQRFSIKGRIPEKRIVLFLCVKGQIVE</sequence>
<dbReference type="STRING" id="930129.SAMN05216352_1329"/>
<gene>
    <name evidence="1" type="ORF">SAMN05216352_1329</name>
</gene>
<reference evidence="1 2" key="1">
    <citation type="submission" date="2016-10" db="EMBL/GenBank/DDBJ databases">
        <authorList>
            <person name="de Groot N.N."/>
        </authorList>
    </citation>
    <scope>NUCLEOTIDE SEQUENCE [LARGE SCALE GENOMIC DNA]</scope>
    <source>
        <strain evidence="2">P4B,CCM 7963,CECT 7998,DSM 25260,IBRC-M 10614,KCTC 13821</strain>
    </source>
</reference>
<dbReference type="EMBL" id="FNDU01000032">
    <property type="protein sequence ID" value="SDJ19695.1"/>
    <property type="molecule type" value="Genomic_DNA"/>
</dbReference>
<name>A0A1G8RT84_9BACI</name>
<keyword evidence="2" id="KW-1185">Reference proteome</keyword>
<dbReference type="AlphaFoldDB" id="A0A1G8RT84"/>
<accession>A0A1G8RT84</accession>
<protein>
    <submittedName>
        <fullName evidence="1">Uncharacterized protein</fullName>
    </submittedName>
</protein>